<protein>
    <submittedName>
        <fullName evidence="1">Uncharacterized protein</fullName>
    </submittedName>
</protein>
<keyword evidence="2" id="KW-1185">Reference proteome</keyword>
<dbReference type="EMBL" id="CAJNOC010003045">
    <property type="protein sequence ID" value="CAF0965140.1"/>
    <property type="molecule type" value="Genomic_DNA"/>
</dbReference>
<dbReference type="AlphaFoldDB" id="A0A814EBF1"/>
<proteinExistence type="predicted"/>
<comment type="caution">
    <text evidence="1">The sequence shown here is derived from an EMBL/GenBank/DDBJ whole genome shotgun (WGS) entry which is preliminary data.</text>
</comment>
<gene>
    <name evidence="1" type="ORF">OXX778_LOCUS14626</name>
</gene>
<dbReference type="Proteomes" id="UP000663879">
    <property type="component" value="Unassembled WGS sequence"/>
</dbReference>
<organism evidence="1 2">
    <name type="scientific">Brachionus calyciflorus</name>
    <dbReference type="NCBI Taxonomy" id="104777"/>
    <lineage>
        <taxon>Eukaryota</taxon>
        <taxon>Metazoa</taxon>
        <taxon>Spiralia</taxon>
        <taxon>Gnathifera</taxon>
        <taxon>Rotifera</taxon>
        <taxon>Eurotatoria</taxon>
        <taxon>Monogononta</taxon>
        <taxon>Pseudotrocha</taxon>
        <taxon>Ploima</taxon>
        <taxon>Brachionidae</taxon>
        <taxon>Brachionus</taxon>
    </lineage>
</organism>
<reference evidence="1" key="1">
    <citation type="submission" date="2021-02" db="EMBL/GenBank/DDBJ databases">
        <authorList>
            <person name="Nowell W R."/>
        </authorList>
    </citation>
    <scope>NUCLEOTIDE SEQUENCE</scope>
    <source>
        <strain evidence="1">Ploen Becks lab</strain>
    </source>
</reference>
<name>A0A814EBF1_9BILA</name>
<sequence>MVFQLWTAVEKIPTCCLSKGVADLIERSTIVGVYLCDGSANGRLVCRGPQGGHFYLTDSGLLMLLNIDNLNELNLSTNLSTMNLFDNRE</sequence>
<evidence type="ECO:0000313" key="1">
    <source>
        <dbReference type="EMBL" id="CAF0965140.1"/>
    </source>
</evidence>
<evidence type="ECO:0000313" key="2">
    <source>
        <dbReference type="Proteomes" id="UP000663879"/>
    </source>
</evidence>
<accession>A0A814EBF1</accession>